<name>A0A9P0HA45_NEZVI</name>
<dbReference type="PANTHER" id="PTHR11722:SF0">
    <property type="entry name" value="LARGE RIBOSOMAL SUBUNIT PROTEIN EL13"/>
    <property type="match status" value="1"/>
</dbReference>
<protein>
    <recommendedName>
        <fullName evidence="6">60S ribosomal protein L13</fullName>
    </recommendedName>
</protein>
<sequence length="219" mass="25599">MAIKGNNMIPFAHFHKDWQRFIKTWFKQTSKKNKRRITRTRKATRKAPRPVKLLRPTVRCPSVKYNTRLRLGRGFTLDEIRRAGLNAKFAKTIGIAVDHRRRNKSVEPMLINVQRLKEYMAKLILFPFKRSKKLKKGEAAESERKLATQLVVPISIKNTTTKLKARVVTEVEKNFNCYAALRMARADVKLIGMKMKKLKEASEIEMPVSEKSKKKKRKH</sequence>
<keyword evidence="3 6" id="KW-0687">Ribonucleoprotein</keyword>
<dbReference type="FunFam" id="1.20.5.110:FF:000003">
    <property type="entry name" value="60S ribosomal protein L13"/>
    <property type="match status" value="1"/>
</dbReference>
<dbReference type="PROSITE" id="PS01104">
    <property type="entry name" value="RIBOSOMAL_L13E"/>
    <property type="match status" value="1"/>
</dbReference>
<dbReference type="InterPro" id="IPR018256">
    <property type="entry name" value="Ribosomal_eL13_CS"/>
</dbReference>
<dbReference type="HAMAP" id="MF_00499">
    <property type="entry name" value="Ribosomal_eL13"/>
    <property type="match status" value="1"/>
</dbReference>
<evidence type="ECO:0000313" key="8">
    <source>
        <dbReference type="Proteomes" id="UP001152798"/>
    </source>
</evidence>
<evidence type="ECO:0000256" key="4">
    <source>
        <dbReference type="ARBA" id="ARBA00058367"/>
    </source>
</evidence>
<dbReference type="EMBL" id="OV725080">
    <property type="protein sequence ID" value="CAH1398221.1"/>
    <property type="molecule type" value="Genomic_DNA"/>
</dbReference>
<dbReference type="GO" id="GO:0022625">
    <property type="term" value="C:cytosolic large ribosomal subunit"/>
    <property type="evidence" value="ECO:0007669"/>
    <property type="project" value="TreeGrafter"/>
</dbReference>
<dbReference type="Proteomes" id="UP001152798">
    <property type="component" value="Chromosome 4"/>
</dbReference>
<evidence type="ECO:0000256" key="6">
    <source>
        <dbReference type="RuleBase" id="RU000572"/>
    </source>
</evidence>
<accession>A0A9P0HA45</accession>
<dbReference type="GO" id="GO:0006412">
    <property type="term" value="P:translation"/>
    <property type="evidence" value="ECO:0007669"/>
    <property type="project" value="InterPro"/>
</dbReference>
<evidence type="ECO:0000256" key="2">
    <source>
        <dbReference type="ARBA" id="ARBA00022980"/>
    </source>
</evidence>
<dbReference type="InterPro" id="IPR001380">
    <property type="entry name" value="Ribosomal_eL13"/>
</dbReference>
<dbReference type="Pfam" id="PF01294">
    <property type="entry name" value="Ribosomal_L13e"/>
    <property type="match status" value="1"/>
</dbReference>
<comment type="similarity">
    <text evidence="1 6">Belongs to the eukaryotic ribosomal protein eL13 family.</text>
</comment>
<dbReference type="GO" id="GO:0003723">
    <property type="term" value="F:RNA binding"/>
    <property type="evidence" value="ECO:0007669"/>
    <property type="project" value="TreeGrafter"/>
</dbReference>
<evidence type="ECO:0000313" key="7">
    <source>
        <dbReference type="EMBL" id="CAH1398221.1"/>
    </source>
</evidence>
<evidence type="ECO:0000256" key="5">
    <source>
        <dbReference type="ARBA" id="ARBA00065437"/>
    </source>
</evidence>
<dbReference type="Gene3D" id="1.20.5.110">
    <property type="match status" value="1"/>
</dbReference>
<dbReference type="GO" id="GO:0003735">
    <property type="term" value="F:structural constituent of ribosome"/>
    <property type="evidence" value="ECO:0007669"/>
    <property type="project" value="InterPro"/>
</dbReference>
<dbReference type="AlphaFoldDB" id="A0A9P0HA45"/>
<dbReference type="PANTHER" id="PTHR11722">
    <property type="entry name" value="60S RIBOSOMAL PROTEIN L13"/>
    <property type="match status" value="1"/>
</dbReference>
<reference evidence="7" key="1">
    <citation type="submission" date="2022-01" db="EMBL/GenBank/DDBJ databases">
        <authorList>
            <person name="King R."/>
        </authorList>
    </citation>
    <scope>NUCLEOTIDE SEQUENCE</scope>
</reference>
<comment type="subunit">
    <text evidence="5">Component of the 60S large ribosomal subunit (LSU).</text>
</comment>
<organism evidence="7 8">
    <name type="scientific">Nezara viridula</name>
    <name type="common">Southern green stink bug</name>
    <name type="synonym">Cimex viridulus</name>
    <dbReference type="NCBI Taxonomy" id="85310"/>
    <lineage>
        <taxon>Eukaryota</taxon>
        <taxon>Metazoa</taxon>
        <taxon>Ecdysozoa</taxon>
        <taxon>Arthropoda</taxon>
        <taxon>Hexapoda</taxon>
        <taxon>Insecta</taxon>
        <taxon>Pterygota</taxon>
        <taxon>Neoptera</taxon>
        <taxon>Paraneoptera</taxon>
        <taxon>Hemiptera</taxon>
        <taxon>Heteroptera</taxon>
        <taxon>Panheteroptera</taxon>
        <taxon>Pentatomomorpha</taxon>
        <taxon>Pentatomoidea</taxon>
        <taxon>Pentatomidae</taxon>
        <taxon>Pentatominae</taxon>
        <taxon>Nezara</taxon>
    </lineage>
</organism>
<proteinExistence type="inferred from homology"/>
<evidence type="ECO:0000256" key="1">
    <source>
        <dbReference type="ARBA" id="ARBA00005640"/>
    </source>
</evidence>
<comment type="function">
    <text evidence="4">Component of the ribosome, a large ribonucleoprotein complex responsible for the synthesis of proteins in the cell. The small ribosomal subunit (SSU) binds messenger RNAs (mRNAs) and translates the encoded message by selecting cognate aminoacyl-transfer RNA (tRNA) molecules. The large subunit (LSU) contains the ribosomal catalytic site termed the peptidyl transferase center (PTC), which catalyzes the formation of peptide bonds, thereby polymerizing the amino acids delivered by tRNAs into a polypeptide chain. The nascent polypeptides leave the ribosome through a tunnel in the LSU and interact with protein factors that function in enzymatic processing, targeting, and the membrane insertion of nascent chains at the exit of the ribosomal tunnel. As part of the LSU, it is probably required for its formation and the maturation of rRNAs.</text>
</comment>
<keyword evidence="2 6" id="KW-0689">Ribosomal protein</keyword>
<keyword evidence="8" id="KW-1185">Reference proteome</keyword>
<dbReference type="OrthoDB" id="10264538at2759"/>
<gene>
    <name evidence="7" type="ORF">NEZAVI_LOCUS7914</name>
</gene>
<evidence type="ECO:0000256" key="3">
    <source>
        <dbReference type="ARBA" id="ARBA00023274"/>
    </source>
</evidence>